<feature type="compositionally biased region" description="Polar residues" evidence="1">
    <location>
        <begin position="76"/>
        <end position="87"/>
    </location>
</feature>
<evidence type="ECO:0000313" key="2">
    <source>
        <dbReference type="EMBL" id="KER29509.1"/>
    </source>
</evidence>
<accession>A0A075AH98</accession>
<protein>
    <submittedName>
        <fullName evidence="2">Uncharacterized protein</fullName>
    </submittedName>
</protein>
<proteinExistence type="predicted"/>
<keyword evidence="3" id="KW-1185">Reference proteome</keyword>
<evidence type="ECO:0000256" key="1">
    <source>
        <dbReference type="SAM" id="MobiDB-lite"/>
    </source>
</evidence>
<feature type="compositionally biased region" description="Basic and acidic residues" evidence="1">
    <location>
        <begin position="63"/>
        <end position="75"/>
    </location>
</feature>
<dbReference type="RefSeq" id="XP_009166740.1">
    <property type="nucleotide sequence ID" value="XM_009168476.1"/>
</dbReference>
<sequence length="87" mass="9897">MTAIHAWVRLSRQLRRPTSTETNGRGKCALTHTHEEAIRMDCHRRARPVTSPDPLDAIQTHVQDTRRSDDREKTGIHTTGATTQLDQ</sequence>
<dbReference type="KEGG" id="ovi:T265_03884"/>
<reference evidence="2 3" key="1">
    <citation type="submission" date="2013-11" db="EMBL/GenBank/DDBJ databases">
        <title>Opisthorchis viverrini - life in the bile duct.</title>
        <authorList>
            <person name="Young N.D."/>
            <person name="Nagarajan N."/>
            <person name="Lin S.J."/>
            <person name="Korhonen P.K."/>
            <person name="Jex A.R."/>
            <person name="Hall R.S."/>
            <person name="Safavi-Hemami H."/>
            <person name="Kaewkong W."/>
            <person name="Bertrand D."/>
            <person name="Gao S."/>
            <person name="Seet Q."/>
            <person name="Wongkham S."/>
            <person name="Teh B.T."/>
            <person name="Wongkham C."/>
            <person name="Intapan P.M."/>
            <person name="Maleewong W."/>
            <person name="Yang X."/>
            <person name="Hu M."/>
            <person name="Wang Z."/>
            <person name="Hofmann A."/>
            <person name="Sternberg P.W."/>
            <person name="Tan P."/>
            <person name="Wang J."/>
            <person name="Gasser R.B."/>
        </authorList>
    </citation>
    <scope>NUCLEOTIDE SEQUENCE [LARGE SCALE GENOMIC DNA]</scope>
</reference>
<dbReference type="GeneID" id="20318071"/>
<dbReference type="CTD" id="20318071"/>
<dbReference type="EMBL" id="KL596677">
    <property type="protein sequence ID" value="KER29509.1"/>
    <property type="molecule type" value="Genomic_DNA"/>
</dbReference>
<organism evidence="2 3">
    <name type="scientific">Opisthorchis viverrini</name>
    <name type="common">Southeast Asian liver fluke</name>
    <dbReference type="NCBI Taxonomy" id="6198"/>
    <lineage>
        <taxon>Eukaryota</taxon>
        <taxon>Metazoa</taxon>
        <taxon>Spiralia</taxon>
        <taxon>Lophotrochozoa</taxon>
        <taxon>Platyhelminthes</taxon>
        <taxon>Trematoda</taxon>
        <taxon>Digenea</taxon>
        <taxon>Opisthorchiida</taxon>
        <taxon>Opisthorchiata</taxon>
        <taxon>Opisthorchiidae</taxon>
        <taxon>Opisthorchis</taxon>
    </lineage>
</organism>
<name>A0A075AH98_OPIVI</name>
<gene>
    <name evidence="2" type="ORF">T265_03884</name>
</gene>
<evidence type="ECO:0000313" key="3">
    <source>
        <dbReference type="Proteomes" id="UP000054324"/>
    </source>
</evidence>
<dbReference type="AlphaFoldDB" id="A0A075AH98"/>
<feature type="region of interest" description="Disordered" evidence="1">
    <location>
        <begin position="45"/>
        <end position="87"/>
    </location>
</feature>
<dbReference type="Proteomes" id="UP000054324">
    <property type="component" value="Unassembled WGS sequence"/>
</dbReference>